<accession>A0A4D5R9B5</accession>
<comment type="similarity">
    <text evidence="1 5">Belongs to the type-B carboxylesterase/lipase family.</text>
</comment>
<dbReference type="PROSITE" id="PS00122">
    <property type="entry name" value="CARBOXYLESTERASE_B_1"/>
    <property type="match status" value="1"/>
</dbReference>
<dbReference type="InterPro" id="IPR029058">
    <property type="entry name" value="AB_hydrolase_fold"/>
</dbReference>
<evidence type="ECO:0000256" key="1">
    <source>
        <dbReference type="ARBA" id="ARBA00005964"/>
    </source>
</evidence>
<dbReference type="CDD" id="cd00312">
    <property type="entry name" value="Esterase_lipase"/>
    <property type="match status" value="1"/>
</dbReference>
<dbReference type="Gene3D" id="3.40.50.1820">
    <property type="entry name" value="alpha/beta hydrolase"/>
    <property type="match status" value="1"/>
</dbReference>
<sequence length="543" mass="61149">MKILQSVILSIIYYFILSRADDSSDDFVVHLSTGSVRGKIAKGENGNEFYSFRRIPYAEPPVGNLRFKPPVSKISWNGVLDATEDGPSCTQLNFFTKEYEGQEDCLYLNVYTPKLPKDKENLKMDVVYWINGGGFLAMAGTSAYAGPERFPLQDDVILVSVTYRINVMGFLSTNDSASPGNYGLLDQVEGLKWVRENIHYFGGDPNKVTIMGESAGGASVIYQMLTPLTKGLFHRAIAMSGSALCSWARQKVPLYWSKKLGEDIGCPTESSCELVNCLRQKPVEEIIHKGNFSFYGLPPITNAPVVDNYFIEDTPLNLIKQKKYHTDVPLIIGITKDEGTFFLLGRNASVDFTDDEINNSLKQAIDVLPNVDDKIKLIRAKYSDNPKSYSDEDVISYLGPILNDGFFHKCVLHTAEEMIKSGTKTYFYKYDYEAPFSASEFAHRPPKYGAVHMDDLFMFFTGIYKEANFDETSTVMKNKFQNLFINFIKSGKPNADSEVDCEWPQAKPNELSICHININCSISVYDQAKDPSYNFWINEINKA</sequence>
<dbReference type="GO" id="GO:0052689">
    <property type="term" value="F:carboxylic ester hydrolase activity"/>
    <property type="evidence" value="ECO:0007669"/>
    <property type="project" value="UniProtKB-KW"/>
</dbReference>
<evidence type="ECO:0000256" key="3">
    <source>
        <dbReference type="ARBA" id="ARBA00022801"/>
    </source>
</evidence>
<dbReference type="AlphaFoldDB" id="A0A4D5R9B5"/>
<keyword evidence="2" id="KW-0719">Serine esterase</keyword>
<keyword evidence="5" id="KW-0732">Signal</keyword>
<keyword evidence="3 5" id="KW-0378">Hydrolase</keyword>
<name>A0A4D5R9B5_SCOVI</name>
<dbReference type="InterPro" id="IPR002018">
    <property type="entry name" value="CarbesteraseB"/>
</dbReference>
<reference evidence="7" key="1">
    <citation type="journal article" date="2018" name="Toxicon">
        <title>Venom-gland transcriptomics and venom proteomics of the giant Florida blue centipede, Scolopendra viridis.</title>
        <authorList>
            <person name="Ward M.J."/>
            <person name="Rokyta D.R."/>
        </authorList>
    </citation>
    <scope>NUCLEOTIDE SEQUENCE</scope>
    <source>
        <tissue evidence="7">Venom gland</tissue>
    </source>
</reference>
<evidence type="ECO:0000256" key="5">
    <source>
        <dbReference type="RuleBase" id="RU361235"/>
    </source>
</evidence>
<dbReference type="EC" id="3.1.1.-" evidence="5"/>
<dbReference type="PROSITE" id="PS00941">
    <property type="entry name" value="CARBOXYLESTERASE_B_2"/>
    <property type="match status" value="1"/>
</dbReference>
<evidence type="ECO:0000256" key="2">
    <source>
        <dbReference type="ARBA" id="ARBA00022487"/>
    </source>
</evidence>
<feature type="signal peptide" evidence="5">
    <location>
        <begin position="1"/>
        <end position="20"/>
    </location>
</feature>
<dbReference type="PANTHER" id="PTHR43142:SF1">
    <property type="entry name" value="CARBOXYLIC ESTER HYDROLASE"/>
    <property type="match status" value="1"/>
</dbReference>
<dbReference type="InterPro" id="IPR019819">
    <property type="entry name" value="Carboxylesterase_B_CS"/>
</dbReference>
<feature type="chain" id="PRO_5019882187" description="Carboxylic ester hydrolase" evidence="5">
    <location>
        <begin position="21"/>
        <end position="543"/>
    </location>
</feature>
<protein>
    <recommendedName>
        <fullName evidence="5">Carboxylic ester hydrolase</fullName>
        <ecNumber evidence="5">3.1.1.-</ecNumber>
    </recommendedName>
</protein>
<dbReference type="SUPFAM" id="SSF53474">
    <property type="entry name" value="alpha/beta-Hydrolases"/>
    <property type="match status" value="1"/>
</dbReference>
<dbReference type="InterPro" id="IPR019826">
    <property type="entry name" value="Carboxylesterase_B_AS"/>
</dbReference>
<keyword evidence="4" id="KW-0325">Glycoprotein</keyword>
<evidence type="ECO:0000313" key="7">
    <source>
        <dbReference type="EMBL" id="MIC88716.1"/>
    </source>
</evidence>
<evidence type="ECO:0000259" key="6">
    <source>
        <dbReference type="Pfam" id="PF00135"/>
    </source>
</evidence>
<dbReference type="EMBL" id="GGNE01000175">
    <property type="protein sequence ID" value="MIC88716.1"/>
    <property type="molecule type" value="Transcribed_RNA"/>
</dbReference>
<dbReference type="Pfam" id="PF00135">
    <property type="entry name" value="COesterase"/>
    <property type="match status" value="1"/>
</dbReference>
<feature type="domain" description="Carboxylesterase type B" evidence="6">
    <location>
        <begin position="26"/>
        <end position="536"/>
    </location>
</feature>
<dbReference type="PANTHER" id="PTHR43142">
    <property type="entry name" value="CARBOXYLIC ESTER HYDROLASE"/>
    <property type="match status" value="1"/>
</dbReference>
<proteinExistence type="inferred from homology"/>
<organism evidence="7">
    <name type="scientific">Scolopendra viridis</name>
    <name type="common">Giant centipede</name>
    <dbReference type="NCBI Taxonomy" id="118503"/>
    <lineage>
        <taxon>Eukaryota</taxon>
        <taxon>Metazoa</taxon>
        <taxon>Ecdysozoa</taxon>
        <taxon>Arthropoda</taxon>
        <taxon>Myriapoda</taxon>
        <taxon>Chilopoda</taxon>
        <taxon>Pleurostigmophora</taxon>
        <taxon>Scolopendromorpha</taxon>
        <taxon>Scolopendridae</taxon>
        <taxon>Scolopendra</taxon>
    </lineage>
</organism>
<evidence type="ECO:0000256" key="4">
    <source>
        <dbReference type="ARBA" id="ARBA00023180"/>
    </source>
</evidence>